<dbReference type="EMBL" id="JAIWYP010000013">
    <property type="protein sequence ID" value="KAH3715473.1"/>
    <property type="molecule type" value="Genomic_DNA"/>
</dbReference>
<dbReference type="Proteomes" id="UP000828390">
    <property type="component" value="Unassembled WGS sequence"/>
</dbReference>
<name>A0A9D4HF53_DREPO</name>
<organism evidence="1 2">
    <name type="scientific">Dreissena polymorpha</name>
    <name type="common">Zebra mussel</name>
    <name type="synonym">Mytilus polymorpha</name>
    <dbReference type="NCBI Taxonomy" id="45954"/>
    <lineage>
        <taxon>Eukaryota</taxon>
        <taxon>Metazoa</taxon>
        <taxon>Spiralia</taxon>
        <taxon>Lophotrochozoa</taxon>
        <taxon>Mollusca</taxon>
        <taxon>Bivalvia</taxon>
        <taxon>Autobranchia</taxon>
        <taxon>Heteroconchia</taxon>
        <taxon>Euheterodonta</taxon>
        <taxon>Imparidentia</taxon>
        <taxon>Neoheterodontei</taxon>
        <taxon>Myida</taxon>
        <taxon>Dreissenoidea</taxon>
        <taxon>Dreissenidae</taxon>
        <taxon>Dreissena</taxon>
    </lineage>
</organism>
<accession>A0A9D4HF53</accession>
<protein>
    <submittedName>
        <fullName evidence="1">Uncharacterized protein</fullName>
    </submittedName>
</protein>
<dbReference type="AlphaFoldDB" id="A0A9D4HF53"/>
<sequence length="75" mass="8583">MVHAYNSTRHEFTGFSPHYLLFGWPYMYMFIGVKDSTPPSSSIDNYAANLKKVGLRLPNSQAELREAVWASQEDI</sequence>
<proteinExistence type="predicted"/>
<evidence type="ECO:0000313" key="1">
    <source>
        <dbReference type="EMBL" id="KAH3715473.1"/>
    </source>
</evidence>
<reference evidence="1" key="2">
    <citation type="submission" date="2020-11" db="EMBL/GenBank/DDBJ databases">
        <authorList>
            <person name="McCartney M.A."/>
            <person name="Auch B."/>
            <person name="Kono T."/>
            <person name="Mallez S."/>
            <person name="Becker A."/>
            <person name="Gohl D.M."/>
            <person name="Silverstein K.A.T."/>
            <person name="Koren S."/>
            <person name="Bechman K.B."/>
            <person name="Herman A."/>
            <person name="Abrahante J.E."/>
            <person name="Garbe J."/>
        </authorList>
    </citation>
    <scope>NUCLEOTIDE SEQUENCE</scope>
    <source>
        <strain evidence="1">Duluth1</strain>
        <tissue evidence="1">Whole animal</tissue>
    </source>
</reference>
<gene>
    <name evidence="1" type="ORF">DPMN_058184</name>
</gene>
<evidence type="ECO:0000313" key="2">
    <source>
        <dbReference type="Proteomes" id="UP000828390"/>
    </source>
</evidence>
<keyword evidence="2" id="KW-1185">Reference proteome</keyword>
<reference evidence="1" key="1">
    <citation type="journal article" date="2019" name="bioRxiv">
        <title>The Genome of the Zebra Mussel, Dreissena polymorpha: A Resource for Invasive Species Research.</title>
        <authorList>
            <person name="McCartney M.A."/>
            <person name="Auch B."/>
            <person name="Kono T."/>
            <person name="Mallez S."/>
            <person name="Zhang Y."/>
            <person name="Obille A."/>
            <person name="Becker A."/>
            <person name="Abrahante J.E."/>
            <person name="Garbe J."/>
            <person name="Badalamenti J.P."/>
            <person name="Herman A."/>
            <person name="Mangelson H."/>
            <person name="Liachko I."/>
            <person name="Sullivan S."/>
            <person name="Sone E.D."/>
            <person name="Koren S."/>
            <person name="Silverstein K.A.T."/>
            <person name="Beckman K.B."/>
            <person name="Gohl D.M."/>
        </authorList>
    </citation>
    <scope>NUCLEOTIDE SEQUENCE</scope>
    <source>
        <strain evidence="1">Duluth1</strain>
        <tissue evidence="1">Whole animal</tissue>
    </source>
</reference>
<comment type="caution">
    <text evidence="1">The sequence shown here is derived from an EMBL/GenBank/DDBJ whole genome shotgun (WGS) entry which is preliminary data.</text>
</comment>